<organism evidence="3 4">
    <name type="scientific">Streptomyces xinghaiensis</name>
    <dbReference type="NCBI Taxonomy" id="1038928"/>
    <lineage>
        <taxon>Bacteria</taxon>
        <taxon>Bacillati</taxon>
        <taxon>Actinomycetota</taxon>
        <taxon>Actinomycetes</taxon>
        <taxon>Kitasatosporales</taxon>
        <taxon>Streptomycetaceae</taxon>
        <taxon>Streptomyces</taxon>
    </lineage>
</organism>
<name>A0A3M8EV92_9ACTN</name>
<dbReference type="RefSeq" id="WP_019707302.1">
    <property type="nucleotide sequence ID" value="NZ_CP108540.1"/>
</dbReference>
<dbReference type="AlphaFoldDB" id="A0A3M8EV92"/>
<keyword evidence="1" id="KW-0812">Transmembrane</keyword>
<reference evidence="3 4" key="1">
    <citation type="journal article" date="2014" name="Genome Announc.">
        <title>Draft Genome Sequence of Streptomyces fradiae ATCC 19609, a Strain Highly Sensitive to Antibiotics.</title>
        <authorList>
            <person name="Bekker O.B."/>
            <person name="Klimina K.M."/>
            <person name="Vatlin A.A."/>
            <person name="Zakharevich N.V."/>
            <person name="Kasianov A.S."/>
            <person name="Danilenko V.N."/>
        </authorList>
    </citation>
    <scope>NUCLEOTIDE SEQUENCE [LARGE SCALE GENOMIC DNA]</scope>
    <source>
        <strain evidence="3 4">ATCC 19609</strain>
    </source>
</reference>
<keyword evidence="4" id="KW-1185">Reference proteome</keyword>
<proteinExistence type="predicted"/>
<dbReference type="Proteomes" id="UP000028058">
    <property type="component" value="Unassembled WGS sequence"/>
</dbReference>
<dbReference type="OrthoDB" id="4775046at2"/>
<feature type="transmembrane region" description="Helical" evidence="1">
    <location>
        <begin position="7"/>
        <end position="25"/>
    </location>
</feature>
<accession>A0A3M8EV92</accession>
<dbReference type="GeneID" id="300076061"/>
<keyword evidence="1" id="KW-1133">Transmembrane helix</keyword>
<dbReference type="InterPro" id="IPR045597">
    <property type="entry name" value="DUF6458"/>
</dbReference>
<comment type="caution">
    <text evidence="3">The sequence shown here is derived from an EMBL/GenBank/DDBJ whole genome shotgun (WGS) entry which is preliminary data.</text>
</comment>
<evidence type="ECO:0000256" key="1">
    <source>
        <dbReference type="SAM" id="Phobius"/>
    </source>
</evidence>
<sequence>MGIGGCIGLMAVGAILTFAVDWNIAGVNLDLAGLIMMAVGLIGLAAYVSILKRRRVQPPAPGAPVVEVEDHNRYYR</sequence>
<dbReference type="Pfam" id="PF20059">
    <property type="entry name" value="DUF6458"/>
    <property type="match status" value="1"/>
</dbReference>
<evidence type="ECO:0000259" key="2">
    <source>
        <dbReference type="Pfam" id="PF20059"/>
    </source>
</evidence>
<feature type="domain" description="DUF6458" evidence="2">
    <location>
        <begin position="1"/>
        <end position="54"/>
    </location>
</feature>
<feature type="transmembrane region" description="Helical" evidence="1">
    <location>
        <begin position="31"/>
        <end position="50"/>
    </location>
</feature>
<protein>
    <recommendedName>
        <fullName evidence="2">DUF6458 domain-containing protein</fullName>
    </recommendedName>
</protein>
<evidence type="ECO:0000313" key="3">
    <source>
        <dbReference type="EMBL" id="RKM91299.1"/>
    </source>
</evidence>
<keyword evidence="1" id="KW-0472">Membrane</keyword>
<gene>
    <name evidence="3" type="ORF">SFRA_029825</name>
</gene>
<evidence type="ECO:0000313" key="4">
    <source>
        <dbReference type="Proteomes" id="UP000028058"/>
    </source>
</evidence>
<dbReference type="EMBL" id="JNAD02000018">
    <property type="protein sequence ID" value="RKM91299.1"/>
    <property type="molecule type" value="Genomic_DNA"/>
</dbReference>